<organism evidence="1 2">
    <name type="scientific">Planotetraspora thailandica</name>
    <dbReference type="NCBI Taxonomy" id="487172"/>
    <lineage>
        <taxon>Bacteria</taxon>
        <taxon>Bacillati</taxon>
        <taxon>Actinomycetota</taxon>
        <taxon>Actinomycetes</taxon>
        <taxon>Streptosporangiales</taxon>
        <taxon>Streptosporangiaceae</taxon>
        <taxon>Planotetraspora</taxon>
    </lineage>
</organism>
<proteinExistence type="predicted"/>
<dbReference type="EMBL" id="BOOR01000031">
    <property type="protein sequence ID" value="GII55997.1"/>
    <property type="molecule type" value="Genomic_DNA"/>
</dbReference>
<dbReference type="AlphaFoldDB" id="A0A8J3V287"/>
<name>A0A8J3V287_9ACTN</name>
<sequence length="79" mass="8797">MFRGSSQLDHATGRDETLLDLVEIGLPAHLRAITFPTDPPRISVEATAIRVAVSEWITADFPRRCDRIPPKAIRTSNKT</sequence>
<protein>
    <submittedName>
        <fullName evidence="1">Uncharacterized protein</fullName>
    </submittedName>
</protein>
<comment type="caution">
    <text evidence="1">The sequence shown here is derived from an EMBL/GenBank/DDBJ whole genome shotgun (WGS) entry which is preliminary data.</text>
</comment>
<evidence type="ECO:0000313" key="1">
    <source>
        <dbReference type="EMBL" id="GII55997.1"/>
    </source>
</evidence>
<gene>
    <name evidence="1" type="ORF">Pth03_43860</name>
</gene>
<accession>A0A8J3V287</accession>
<dbReference type="Proteomes" id="UP000605992">
    <property type="component" value="Unassembled WGS sequence"/>
</dbReference>
<reference evidence="1" key="1">
    <citation type="submission" date="2021-01" db="EMBL/GenBank/DDBJ databases">
        <title>Whole genome shotgun sequence of Planotetraspora thailandica NBRC 104271.</title>
        <authorList>
            <person name="Komaki H."/>
            <person name="Tamura T."/>
        </authorList>
    </citation>
    <scope>NUCLEOTIDE SEQUENCE</scope>
    <source>
        <strain evidence="1">NBRC 104271</strain>
    </source>
</reference>
<evidence type="ECO:0000313" key="2">
    <source>
        <dbReference type="Proteomes" id="UP000605992"/>
    </source>
</evidence>
<keyword evidence="2" id="KW-1185">Reference proteome</keyword>